<feature type="transmembrane region" description="Helical" evidence="6">
    <location>
        <begin position="177"/>
        <end position="199"/>
    </location>
</feature>
<dbReference type="OrthoDB" id="8444465at2"/>
<keyword evidence="8" id="KW-1185">Reference proteome</keyword>
<dbReference type="PANTHER" id="PTHR38601">
    <property type="entry name" value="HYDROGENASE-4 COMPONENT E"/>
    <property type="match status" value="1"/>
</dbReference>
<evidence type="ECO:0000256" key="5">
    <source>
        <dbReference type="ARBA" id="ARBA00023136"/>
    </source>
</evidence>
<feature type="transmembrane region" description="Helical" evidence="6">
    <location>
        <begin position="59"/>
        <end position="83"/>
    </location>
</feature>
<keyword evidence="4 6" id="KW-1133">Transmembrane helix</keyword>
<gene>
    <name evidence="7" type="ORF">A6A05_08870</name>
</gene>
<evidence type="ECO:0000256" key="3">
    <source>
        <dbReference type="ARBA" id="ARBA00022692"/>
    </source>
</evidence>
<keyword evidence="5 6" id="KW-0472">Membrane</keyword>
<organism evidence="7 8">
    <name type="scientific">Magnetospirillum moscoviense</name>
    <dbReference type="NCBI Taxonomy" id="1437059"/>
    <lineage>
        <taxon>Bacteria</taxon>
        <taxon>Pseudomonadati</taxon>
        <taxon>Pseudomonadota</taxon>
        <taxon>Alphaproteobacteria</taxon>
        <taxon>Rhodospirillales</taxon>
        <taxon>Rhodospirillaceae</taxon>
        <taxon>Magnetospirillum</taxon>
    </lineage>
</organism>
<accession>A0A178MXL7</accession>
<dbReference type="STRING" id="1437059.A6A05_08870"/>
<comment type="subcellular location">
    <subcellularLocation>
        <location evidence="1">Cell membrane</location>
        <topology evidence="1">Multi-pass membrane protein</topology>
    </subcellularLocation>
</comment>
<dbReference type="RefSeq" id="WP_068498501.1">
    <property type="nucleotide sequence ID" value="NZ_LWQU01000119.1"/>
</dbReference>
<sequence>MLQQFSYDLAHLIGATVLMAGFGMLYQRRLFAVLNTFAFQALALAAAAAWQAHVQNAPHLYATAAIALIFKAIAVPIALHWLVERLGIHRTVETALSIGWTMIVGVALVALAIMLVLPVTAKAAALTRESLSIAMSVVLLGMLMMITRRNAVTQVVGFMALENGLILAAVSAKGMPLVVEISIAFSVLVAMTVFGIFFFRIRERFDSLDLHFLETYRGDRQ</sequence>
<protein>
    <submittedName>
        <fullName evidence="7">Hydrogenase-4 component E</fullName>
    </submittedName>
</protein>
<proteinExistence type="predicted"/>
<dbReference type="EMBL" id="LWQU01000119">
    <property type="protein sequence ID" value="OAN54271.1"/>
    <property type="molecule type" value="Genomic_DNA"/>
</dbReference>
<dbReference type="AlphaFoldDB" id="A0A178MXL7"/>
<evidence type="ECO:0000313" key="8">
    <source>
        <dbReference type="Proteomes" id="UP000078543"/>
    </source>
</evidence>
<evidence type="ECO:0000256" key="2">
    <source>
        <dbReference type="ARBA" id="ARBA00022475"/>
    </source>
</evidence>
<keyword evidence="3 6" id="KW-0812">Transmembrane</keyword>
<dbReference type="InterPro" id="IPR038730">
    <property type="entry name" value="HyfE-like"/>
</dbReference>
<evidence type="ECO:0000256" key="6">
    <source>
        <dbReference type="SAM" id="Phobius"/>
    </source>
</evidence>
<feature type="transmembrane region" description="Helical" evidence="6">
    <location>
        <begin position="151"/>
        <end position="171"/>
    </location>
</feature>
<evidence type="ECO:0000313" key="7">
    <source>
        <dbReference type="EMBL" id="OAN54271.1"/>
    </source>
</evidence>
<feature type="transmembrane region" description="Helical" evidence="6">
    <location>
        <begin position="95"/>
        <end position="117"/>
    </location>
</feature>
<feature type="transmembrane region" description="Helical" evidence="6">
    <location>
        <begin position="6"/>
        <end position="26"/>
    </location>
</feature>
<dbReference type="Proteomes" id="UP000078543">
    <property type="component" value="Unassembled WGS sequence"/>
</dbReference>
<feature type="transmembrane region" description="Helical" evidence="6">
    <location>
        <begin position="123"/>
        <end position="144"/>
    </location>
</feature>
<dbReference type="GO" id="GO:0005886">
    <property type="term" value="C:plasma membrane"/>
    <property type="evidence" value="ECO:0007669"/>
    <property type="project" value="UniProtKB-SubCell"/>
</dbReference>
<comment type="caution">
    <text evidence="7">The sequence shown here is derived from an EMBL/GenBank/DDBJ whole genome shotgun (WGS) entry which is preliminary data.</text>
</comment>
<name>A0A178MXL7_9PROT</name>
<feature type="transmembrane region" description="Helical" evidence="6">
    <location>
        <begin position="33"/>
        <end position="53"/>
    </location>
</feature>
<evidence type="ECO:0000256" key="4">
    <source>
        <dbReference type="ARBA" id="ARBA00022989"/>
    </source>
</evidence>
<evidence type="ECO:0000256" key="1">
    <source>
        <dbReference type="ARBA" id="ARBA00004651"/>
    </source>
</evidence>
<dbReference type="PANTHER" id="PTHR38601:SF1">
    <property type="entry name" value="HYDROGENASE-4 COMPONENT E"/>
    <property type="match status" value="1"/>
</dbReference>
<keyword evidence="2" id="KW-1003">Cell membrane</keyword>
<reference evidence="7 8" key="1">
    <citation type="submission" date="2016-04" db="EMBL/GenBank/DDBJ databases">
        <title>Draft genome sequence of freshwater magnetotactic bacteria Magnetospirillum marisnigri SP-1 and Magnetospirillum moscoviense BB-1.</title>
        <authorList>
            <person name="Koziaeva V."/>
            <person name="Dziuba M.V."/>
            <person name="Ivanov T.M."/>
            <person name="Kuznetsov B."/>
            <person name="Grouzdev D.S."/>
        </authorList>
    </citation>
    <scope>NUCLEOTIDE SEQUENCE [LARGE SCALE GENOMIC DNA]</scope>
    <source>
        <strain evidence="7 8">BB-1</strain>
    </source>
</reference>